<dbReference type="PANTHER" id="PTHR34985:SF1">
    <property type="entry name" value="SLR0554 PROTEIN"/>
    <property type="match status" value="1"/>
</dbReference>
<dbReference type="Proteomes" id="UP001292913">
    <property type="component" value="Unassembled WGS sequence"/>
</dbReference>
<sequence length="824" mass="94574">MAEEKEIKVQNDGPLFIAVGNGRKELSWKNREWSWGQFLNKVRTTQRTAESMSEFRKVSRTRQDEIKDVGGFVGGYVNGGRRNKGSVAERTMATLDIDFAVGDVWEDFCLMFGCAAAIYSTHKHTPDAPRLRLVTPFSRSVGPDEYQAVCRYIAGTIGIDMFDDTTYEPERLMYWPSTSKDGQYVFQYQDGVWLDVDAILATYKNWKDASEWPVSSRVDISVRREIKKQGDPLEKPGIVGAFCRTYDIHQAIETFLPDDYMPCGIEDRYTYAHGSTGAGLVVYEDKFAYSHHGTDPSSGKLCNSFDLVRLHLFGDKDEDIDTNTNRNITKYPSYLAMVEFASKDKAIMATIAREKLTEAGEDFANILDEEESSDWLAEMDVDRKGNYLATPKNVDLILKNDPNLKRCFAYDTFNDRKALLRLPLWRVRGDIEMFIRDDDEANLRLYLSKEPWGLEGKQKIADALDVVCRENAFHPVREYFNGLAWDGVRRLDTLFIDYLGAEDTELNRLITRIAFTAAVYRTYEPGTKYDQIVVLVGTQGCGKSTIIEKMAINQKWFSNSMPSPDKPEDAARHLRGKFIIEVGELVGFKKAEVEAIKNFLSKTADDFHAHYGKNDVHRPRQCIFFASTNEEQFLRDSSGERRYWPIKNCVIQPKYNVWEDLTPDIVGQLWAEAIQRYRERMPLLLPVELSDALHTVQEEYKKVDEWQGIIEEFLNTRLPSDWPKRNNQQKRDYFFQQDALSAEGVILRDKVCIAEILNECTTLGIKGTPGQIEKNRISAIMKEVKGWNKSKNKINAGSYGRQYGWVKVEKNLFEDAEGIFDKVK</sequence>
<evidence type="ECO:0000313" key="3">
    <source>
        <dbReference type="Proteomes" id="UP001292913"/>
    </source>
</evidence>
<dbReference type="PANTHER" id="PTHR34985">
    <property type="entry name" value="SLR0554 PROTEIN"/>
    <property type="match status" value="1"/>
</dbReference>
<comment type="caution">
    <text evidence="2">The sequence shown here is derived from an EMBL/GenBank/DDBJ whole genome shotgun (WGS) entry which is preliminary data.</text>
</comment>
<feature type="domain" description="Virulence-associated protein E-like" evidence="1">
    <location>
        <begin position="481"/>
        <end position="701"/>
    </location>
</feature>
<evidence type="ECO:0000313" key="2">
    <source>
        <dbReference type="EMBL" id="MDY7256501.1"/>
    </source>
</evidence>
<name>A0ABU5HJX9_9BACE</name>
<protein>
    <submittedName>
        <fullName evidence="2">Virulence-associated E family protein</fullName>
    </submittedName>
</protein>
<gene>
    <name evidence="2" type="ORF">QHG74_02040</name>
</gene>
<dbReference type="EMBL" id="JARZAK010000001">
    <property type="protein sequence ID" value="MDY7256501.1"/>
    <property type="molecule type" value="Genomic_DNA"/>
</dbReference>
<evidence type="ECO:0000259" key="1">
    <source>
        <dbReference type="Pfam" id="PF05272"/>
    </source>
</evidence>
<dbReference type="Pfam" id="PF05272">
    <property type="entry name" value="VapE-like_dom"/>
    <property type="match status" value="1"/>
</dbReference>
<organism evidence="2 3">
    <name type="scientific">Bacteroides vicugnae</name>
    <dbReference type="NCBI Taxonomy" id="3037989"/>
    <lineage>
        <taxon>Bacteria</taxon>
        <taxon>Pseudomonadati</taxon>
        <taxon>Bacteroidota</taxon>
        <taxon>Bacteroidia</taxon>
        <taxon>Bacteroidales</taxon>
        <taxon>Bacteroidaceae</taxon>
        <taxon>Bacteroides</taxon>
    </lineage>
</organism>
<reference evidence="2 3" key="1">
    <citation type="submission" date="2023-04" db="EMBL/GenBank/DDBJ databases">
        <title>Bacteroides pacosi sp. nov., isolated from the fecal material of an alpaca.</title>
        <authorList>
            <person name="Miller S."/>
            <person name="Hendry M."/>
            <person name="King J."/>
            <person name="Sankaranarayanan K."/>
            <person name="Lawson P.A."/>
        </authorList>
    </citation>
    <scope>NUCLEOTIDE SEQUENCE [LARGE SCALE GENOMIC DNA]</scope>
    <source>
        <strain evidence="2 3">A2-P53</strain>
    </source>
</reference>
<dbReference type="SUPFAM" id="SSF52540">
    <property type="entry name" value="P-loop containing nucleoside triphosphate hydrolases"/>
    <property type="match status" value="1"/>
</dbReference>
<dbReference type="InterPro" id="IPR007936">
    <property type="entry name" value="VapE-like_dom"/>
</dbReference>
<keyword evidence="3" id="KW-1185">Reference proteome</keyword>
<dbReference type="RefSeq" id="WP_259022987.1">
    <property type="nucleotide sequence ID" value="NZ_JARZAK010000001.1"/>
</dbReference>
<dbReference type="InterPro" id="IPR027417">
    <property type="entry name" value="P-loop_NTPase"/>
</dbReference>
<proteinExistence type="predicted"/>
<accession>A0ABU5HJX9</accession>